<keyword evidence="2" id="KW-1185">Reference proteome</keyword>
<evidence type="ECO:0000313" key="2">
    <source>
        <dbReference type="Proteomes" id="UP000237347"/>
    </source>
</evidence>
<name>A0AAW0KSA6_QUESU</name>
<sequence>MVPLTPMPVVKVSNDVRISDYSDVYENDVVLSDEGLGYSVGYDAAEKKVMDDGDDEAKMVASRLVERKDSMELSFLNNENEKPLVSMRFAHRKAMIASPKGTNCFNQEFH</sequence>
<dbReference type="EMBL" id="PKMF04000236">
    <property type="protein sequence ID" value="KAK7841665.1"/>
    <property type="molecule type" value="Genomic_DNA"/>
</dbReference>
<proteinExistence type="predicted"/>
<protein>
    <submittedName>
        <fullName evidence="1">Uncharacterized protein</fullName>
    </submittedName>
</protein>
<dbReference type="Gramene" id="rna-CFP56_43234">
    <property type="protein sequence ID" value="cds-POE98101.1"/>
    <property type="gene ID" value="gene-CFP56_43234"/>
</dbReference>
<reference evidence="1 2" key="1">
    <citation type="journal article" date="2018" name="Sci. Data">
        <title>The draft genome sequence of cork oak.</title>
        <authorList>
            <person name="Ramos A.M."/>
            <person name="Usie A."/>
            <person name="Barbosa P."/>
            <person name="Barros P.M."/>
            <person name="Capote T."/>
            <person name="Chaves I."/>
            <person name="Simoes F."/>
            <person name="Abreu I."/>
            <person name="Carrasquinho I."/>
            <person name="Faro C."/>
            <person name="Guimaraes J.B."/>
            <person name="Mendonca D."/>
            <person name="Nobrega F."/>
            <person name="Rodrigues L."/>
            <person name="Saibo N.J.M."/>
            <person name="Varela M.C."/>
            <person name="Egas C."/>
            <person name="Matos J."/>
            <person name="Miguel C.M."/>
            <person name="Oliveira M.M."/>
            <person name="Ricardo C.P."/>
            <person name="Goncalves S."/>
        </authorList>
    </citation>
    <scope>NUCLEOTIDE SEQUENCE [LARGE SCALE GENOMIC DNA]</scope>
    <source>
        <strain evidence="2">cv. HL8</strain>
    </source>
</reference>
<gene>
    <name evidence="1" type="ORF">CFP56_015080</name>
</gene>
<dbReference type="AlphaFoldDB" id="A0AAW0KSA6"/>
<organism evidence="1 2">
    <name type="scientific">Quercus suber</name>
    <name type="common">Cork oak</name>
    <dbReference type="NCBI Taxonomy" id="58331"/>
    <lineage>
        <taxon>Eukaryota</taxon>
        <taxon>Viridiplantae</taxon>
        <taxon>Streptophyta</taxon>
        <taxon>Embryophyta</taxon>
        <taxon>Tracheophyta</taxon>
        <taxon>Spermatophyta</taxon>
        <taxon>Magnoliopsida</taxon>
        <taxon>eudicotyledons</taxon>
        <taxon>Gunneridae</taxon>
        <taxon>Pentapetalae</taxon>
        <taxon>rosids</taxon>
        <taxon>fabids</taxon>
        <taxon>Fagales</taxon>
        <taxon>Fagaceae</taxon>
        <taxon>Quercus</taxon>
    </lineage>
</organism>
<evidence type="ECO:0000313" key="1">
    <source>
        <dbReference type="EMBL" id="KAK7841665.1"/>
    </source>
</evidence>
<dbReference type="Proteomes" id="UP000237347">
    <property type="component" value="Unassembled WGS sequence"/>
</dbReference>
<comment type="caution">
    <text evidence="1">The sequence shown here is derived from an EMBL/GenBank/DDBJ whole genome shotgun (WGS) entry which is preliminary data.</text>
</comment>
<accession>A0AAW0KSA6</accession>